<evidence type="ECO:0000256" key="1">
    <source>
        <dbReference type="ARBA" id="ARBA00022737"/>
    </source>
</evidence>
<dbReference type="PANTHER" id="PTHR10937:SF8">
    <property type="entry name" value="AMINOTRANSFERASE-RELATED"/>
    <property type="match status" value="1"/>
</dbReference>
<dbReference type="GO" id="GO:1901135">
    <property type="term" value="P:carbohydrate derivative metabolic process"/>
    <property type="evidence" value="ECO:0007669"/>
    <property type="project" value="InterPro"/>
</dbReference>
<dbReference type="GO" id="GO:0097367">
    <property type="term" value="F:carbohydrate derivative binding"/>
    <property type="evidence" value="ECO:0007669"/>
    <property type="project" value="InterPro"/>
</dbReference>
<sequence>MKQASDTLMYREAHEAAAVVERQLRENAPILKKLGEQLRTQPPRFIVTCARGSSDHAAAYAKYVFETRLGLITASASPSISSIYDADLHLDGALFIAISQSGKSPDLLRSAQAAKDAGAHVVALVNVEDSPLAQMADTFVPLRAGPELSVAATKSYLATLAAVLQLTAHWGNDAELYGIVERLPEDLRRGWDCDWSPMVEGLTKASSLFVVGRGFGFGAALEAALKLKETCGLHAEAFSAAEVKHGPMAIVGEGFPVLFFAQGDGTQDNTIAVANEFRARGARVFIAAPGNHDPDKLPLPDGVSPMVTPLLAVQSFYRAASALSLARGFDPDVPPHLRKVTETM</sequence>
<dbReference type="InterPro" id="IPR001347">
    <property type="entry name" value="SIS_dom"/>
</dbReference>
<keyword evidence="4" id="KW-1185">Reference proteome</keyword>
<dbReference type="EMBL" id="CP008884">
    <property type="protein sequence ID" value="AIF46194.1"/>
    <property type="molecule type" value="Genomic_DNA"/>
</dbReference>
<dbReference type="KEGG" id="dja:HY57_02455"/>
<gene>
    <name evidence="3" type="ORF">HY57_02455</name>
</gene>
<accession>A0A075JWE5</accession>
<dbReference type="InterPro" id="IPR035466">
    <property type="entry name" value="GlmS/AgaS_SIS"/>
</dbReference>
<dbReference type="CDD" id="cd05009">
    <property type="entry name" value="SIS_GlmS_GlmD_2"/>
    <property type="match status" value="1"/>
</dbReference>
<dbReference type="STRING" id="1217721.HY57_02455"/>
<dbReference type="CDD" id="cd05008">
    <property type="entry name" value="SIS_GlmS_GlmD_1"/>
    <property type="match status" value="1"/>
</dbReference>
<dbReference type="HOGENOM" id="CLU_012520_2_1_6"/>
<evidence type="ECO:0000313" key="3">
    <source>
        <dbReference type="EMBL" id="AIF46194.1"/>
    </source>
</evidence>
<dbReference type="Proteomes" id="UP000027987">
    <property type="component" value="Chromosome"/>
</dbReference>
<name>A0A075JWE5_9GAMM</name>
<protein>
    <submittedName>
        <fullName evidence="3">Iron dicitrate transport regulator FecR</fullName>
    </submittedName>
</protein>
<organism evidence="3 4">
    <name type="scientific">Dyella japonica A8</name>
    <dbReference type="NCBI Taxonomy" id="1217721"/>
    <lineage>
        <taxon>Bacteria</taxon>
        <taxon>Pseudomonadati</taxon>
        <taxon>Pseudomonadota</taxon>
        <taxon>Gammaproteobacteria</taxon>
        <taxon>Lysobacterales</taxon>
        <taxon>Rhodanobacteraceae</taxon>
        <taxon>Dyella</taxon>
    </lineage>
</organism>
<dbReference type="AlphaFoldDB" id="A0A075JWE5"/>
<dbReference type="Pfam" id="PF01380">
    <property type="entry name" value="SIS"/>
    <property type="match status" value="2"/>
</dbReference>
<keyword evidence="1" id="KW-0677">Repeat</keyword>
<feature type="domain" description="SIS" evidence="2">
    <location>
        <begin position="34"/>
        <end position="184"/>
    </location>
</feature>
<feature type="domain" description="SIS" evidence="2">
    <location>
        <begin position="198"/>
        <end position="334"/>
    </location>
</feature>
<dbReference type="PROSITE" id="PS51464">
    <property type="entry name" value="SIS"/>
    <property type="match status" value="2"/>
</dbReference>
<dbReference type="InterPro" id="IPR046348">
    <property type="entry name" value="SIS_dom_sf"/>
</dbReference>
<evidence type="ECO:0000259" key="2">
    <source>
        <dbReference type="PROSITE" id="PS51464"/>
    </source>
</evidence>
<dbReference type="OrthoDB" id="9761808at2"/>
<reference evidence="3 4" key="1">
    <citation type="submission" date="2014-07" db="EMBL/GenBank/DDBJ databases">
        <title>Complete Genome Sequence of Dyella japonica Strain A8 Isolated from Malaysian Tropical Soil.</title>
        <authorList>
            <person name="Hui R.K.H."/>
            <person name="Chen J.-W."/>
            <person name="Chan K.-G."/>
            <person name="Leung F.C.C."/>
        </authorList>
    </citation>
    <scope>NUCLEOTIDE SEQUENCE [LARGE SCALE GENOMIC DNA]</scope>
    <source>
        <strain evidence="3 4">A8</strain>
    </source>
</reference>
<dbReference type="Gene3D" id="3.40.50.10490">
    <property type="entry name" value="Glucose-6-phosphate isomerase like protein, domain 1"/>
    <property type="match status" value="2"/>
</dbReference>
<dbReference type="SUPFAM" id="SSF53697">
    <property type="entry name" value="SIS domain"/>
    <property type="match status" value="1"/>
</dbReference>
<dbReference type="InterPro" id="IPR035490">
    <property type="entry name" value="GlmS/FrlB_SIS"/>
</dbReference>
<proteinExistence type="predicted"/>
<dbReference type="PATRIC" id="fig|1217721.7.peg.521"/>
<dbReference type="RefSeq" id="WP_019465702.1">
    <property type="nucleotide sequence ID" value="NZ_ALOY01000162.1"/>
</dbReference>
<dbReference type="PANTHER" id="PTHR10937">
    <property type="entry name" value="GLUCOSAMINE--FRUCTOSE-6-PHOSPHATE AMINOTRANSFERASE, ISOMERIZING"/>
    <property type="match status" value="1"/>
</dbReference>
<evidence type="ECO:0000313" key="4">
    <source>
        <dbReference type="Proteomes" id="UP000027987"/>
    </source>
</evidence>